<protein>
    <recommendedName>
        <fullName evidence="5">tRNA pseudouridine synthase B</fullName>
        <ecNumber evidence="5">5.4.99.25</ecNumber>
    </recommendedName>
    <alternativeName>
        <fullName evidence="5">tRNA pseudouridine(55) synthase</fullName>
        <shortName evidence="5">Psi55 synthase</shortName>
    </alternativeName>
    <alternativeName>
        <fullName evidence="5">tRNA pseudouridylate synthase</fullName>
    </alternativeName>
    <alternativeName>
        <fullName evidence="5">tRNA-uridine isomerase</fullName>
    </alternativeName>
</protein>
<dbReference type="Pfam" id="PF01509">
    <property type="entry name" value="TruB_N"/>
    <property type="match status" value="1"/>
</dbReference>
<dbReference type="GO" id="GO:0160148">
    <property type="term" value="F:tRNA pseudouridine(55) synthase activity"/>
    <property type="evidence" value="ECO:0007669"/>
    <property type="project" value="UniProtKB-EC"/>
</dbReference>
<dbReference type="SUPFAM" id="SSF55120">
    <property type="entry name" value="Pseudouridine synthase"/>
    <property type="match status" value="1"/>
</dbReference>
<sequence length="315" mass="35469">MRDGILILNKPQEWTSHDCVAVVRRATGVKKVGHGGTLDPMAEGLLPIFIGKSTRIMEYLDSDSKTYRCRVKLGIVTDTQDIWGTVLESRGTKGLREEEIKEALMSFQGEISQVPPKYSALKVKGKKLYEYARQGLDVDIEARKVRVHEIEYEGADPERGELQFKITCSKGTYVRTICHDLGQKLGCGGVMSGLVRLKSGRFDLAEAVRPDELKSMDKEDIEKRLLPPDYPLEGFGVLEIKGDRGDFFRKGGSVSWKQVKEKEKPRQDRGFKTGRGIPYSRLYRVYSLETGEFLGTGFRDDEKDILKADKVLAAL</sequence>
<dbReference type="GO" id="GO:1990481">
    <property type="term" value="P:mRNA pseudouridine synthesis"/>
    <property type="evidence" value="ECO:0007669"/>
    <property type="project" value="TreeGrafter"/>
</dbReference>
<dbReference type="NCBIfam" id="TIGR00431">
    <property type="entry name" value="TruB"/>
    <property type="match status" value="1"/>
</dbReference>
<proteinExistence type="inferred from homology"/>
<dbReference type="InterPro" id="IPR032819">
    <property type="entry name" value="TruB_C"/>
</dbReference>
<evidence type="ECO:0000256" key="5">
    <source>
        <dbReference type="HAMAP-Rule" id="MF_01080"/>
    </source>
</evidence>
<dbReference type="Proteomes" id="UP000824090">
    <property type="component" value="Unassembled WGS sequence"/>
</dbReference>
<evidence type="ECO:0000256" key="4">
    <source>
        <dbReference type="ARBA" id="ARBA00023235"/>
    </source>
</evidence>
<name>A0A9D1L603_9FIRM</name>
<feature type="active site" description="Nucleophile" evidence="5">
    <location>
        <position position="39"/>
    </location>
</feature>
<dbReference type="GO" id="GO:0003723">
    <property type="term" value="F:RNA binding"/>
    <property type="evidence" value="ECO:0007669"/>
    <property type="project" value="InterPro"/>
</dbReference>
<dbReference type="InterPro" id="IPR020103">
    <property type="entry name" value="PsdUridine_synth_cat_dom_sf"/>
</dbReference>
<evidence type="ECO:0000256" key="3">
    <source>
        <dbReference type="ARBA" id="ARBA00022694"/>
    </source>
</evidence>
<dbReference type="CDD" id="cd02573">
    <property type="entry name" value="PseudoU_synth_EcTruB"/>
    <property type="match status" value="1"/>
</dbReference>
<accession>A0A9D1L603</accession>
<feature type="domain" description="tRNA pseudouridylate synthase B C-terminal" evidence="7">
    <location>
        <begin position="175"/>
        <end position="232"/>
    </location>
</feature>
<evidence type="ECO:0000256" key="1">
    <source>
        <dbReference type="ARBA" id="ARBA00000385"/>
    </source>
</evidence>
<dbReference type="EMBL" id="DVMP01000043">
    <property type="protein sequence ID" value="HIU25236.1"/>
    <property type="molecule type" value="Genomic_DNA"/>
</dbReference>
<evidence type="ECO:0000259" key="7">
    <source>
        <dbReference type="Pfam" id="PF16198"/>
    </source>
</evidence>
<dbReference type="PANTHER" id="PTHR13767">
    <property type="entry name" value="TRNA-PSEUDOURIDINE SYNTHASE"/>
    <property type="match status" value="1"/>
</dbReference>
<keyword evidence="3 5" id="KW-0819">tRNA processing</keyword>
<reference evidence="8" key="2">
    <citation type="journal article" date="2021" name="PeerJ">
        <title>Extensive microbial diversity within the chicken gut microbiome revealed by metagenomics and culture.</title>
        <authorList>
            <person name="Gilroy R."/>
            <person name="Ravi A."/>
            <person name="Getino M."/>
            <person name="Pursley I."/>
            <person name="Horton D.L."/>
            <person name="Alikhan N.F."/>
            <person name="Baker D."/>
            <person name="Gharbi K."/>
            <person name="Hall N."/>
            <person name="Watson M."/>
            <person name="Adriaenssens E.M."/>
            <person name="Foster-Nyarko E."/>
            <person name="Jarju S."/>
            <person name="Secka A."/>
            <person name="Antonio M."/>
            <person name="Oren A."/>
            <person name="Chaudhuri R.R."/>
            <person name="La Ragione R."/>
            <person name="Hildebrand F."/>
            <person name="Pallen M.J."/>
        </authorList>
    </citation>
    <scope>NUCLEOTIDE SEQUENCE</scope>
    <source>
        <strain evidence="8">ChiHcec3-6078</strain>
    </source>
</reference>
<reference evidence="8" key="1">
    <citation type="submission" date="2020-10" db="EMBL/GenBank/DDBJ databases">
        <authorList>
            <person name="Gilroy R."/>
        </authorList>
    </citation>
    <scope>NUCLEOTIDE SEQUENCE</scope>
    <source>
        <strain evidence="8">ChiHcec3-6078</strain>
    </source>
</reference>
<dbReference type="InterPro" id="IPR014780">
    <property type="entry name" value="tRNA_psdUridine_synth_TruB"/>
</dbReference>
<gene>
    <name evidence="5 8" type="primary">truB</name>
    <name evidence="8" type="ORF">IAC50_01895</name>
</gene>
<dbReference type="Gene3D" id="3.30.2350.10">
    <property type="entry name" value="Pseudouridine synthase"/>
    <property type="match status" value="1"/>
</dbReference>
<organism evidence="8 9">
    <name type="scientific">Candidatus Allocopromorpha excrementigallinarum</name>
    <dbReference type="NCBI Taxonomy" id="2840742"/>
    <lineage>
        <taxon>Bacteria</taxon>
        <taxon>Bacillati</taxon>
        <taxon>Bacillota</taxon>
        <taxon>Clostridia</taxon>
        <taxon>Eubacteriales</taxon>
        <taxon>Eubacteriaceae</taxon>
        <taxon>Eubacteriaceae incertae sedis</taxon>
        <taxon>Candidatus Allocopromorpha</taxon>
    </lineage>
</organism>
<keyword evidence="4 5" id="KW-0413">Isomerase</keyword>
<evidence type="ECO:0000259" key="6">
    <source>
        <dbReference type="Pfam" id="PF01509"/>
    </source>
</evidence>
<dbReference type="PANTHER" id="PTHR13767:SF2">
    <property type="entry name" value="PSEUDOURIDYLATE SYNTHASE TRUB1"/>
    <property type="match status" value="1"/>
</dbReference>
<comment type="function">
    <text evidence="5">Responsible for synthesis of pseudouridine from uracil-55 in the psi GC loop of transfer RNAs.</text>
</comment>
<dbReference type="InterPro" id="IPR002501">
    <property type="entry name" value="PsdUridine_synth_N"/>
</dbReference>
<dbReference type="HAMAP" id="MF_01080">
    <property type="entry name" value="TruB_bact"/>
    <property type="match status" value="1"/>
</dbReference>
<evidence type="ECO:0000313" key="9">
    <source>
        <dbReference type="Proteomes" id="UP000824090"/>
    </source>
</evidence>
<dbReference type="EC" id="5.4.99.25" evidence="5"/>
<feature type="domain" description="Pseudouridine synthase II N-terminal" evidence="6">
    <location>
        <begin position="24"/>
        <end position="174"/>
    </location>
</feature>
<evidence type="ECO:0000256" key="2">
    <source>
        <dbReference type="ARBA" id="ARBA00005642"/>
    </source>
</evidence>
<dbReference type="Pfam" id="PF16198">
    <property type="entry name" value="TruB_C_2"/>
    <property type="match status" value="1"/>
</dbReference>
<dbReference type="AlphaFoldDB" id="A0A9D1L603"/>
<dbReference type="GO" id="GO:0031119">
    <property type="term" value="P:tRNA pseudouridine synthesis"/>
    <property type="evidence" value="ECO:0007669"/>
    <property type="project" value="UniProtKB-UniRule"/>
</dbReference>
<comment type="catalytic activity">
    <reaction evidence="1 5">
        <text>uridine(55) in tRNA = pseudouridine(55) in tRNA</text>
        <dbReference type="Rhea" id="RHEA:42532"/>
        <dbReference type="Rhea" id="RHEA-COMP:10101"/>
        <dbReference type="Rhea" id="RHEA-COMP:10102"/>
        <dbReference type="ChEBI" id="CHEBI:65314"/>
        <dbReference type="ChEBI" id="CHEBI:65315"/>
        <dbReference type="EC" id="5.4.99.25"/>
    </reaction>
</comment>
<comment type="similarity">
    <text evidence="2 5">Belongs to the pseudouridine synthase TruB family. Type 1 subfamily.</text>
</comment>
<comment type="caution">
    <text evidence="8">The sequence shown here is derived from an EMBL/GenBank/DDBJ whole genome shotgun (WGS) entry which is preliminary data.</text>
</comment>
<evidence type="ECO:0000313" key="8">
    <source>
        <dbReference type="EMBL" id="HIU25236.1"/>
    </source>
</evidence>